<organism evidence="5 6">
    <name type="scientific">Puia dinghuensis</name>
    <dbReference type="NCBI Taxonomy" id="1792502"/>
    <lineage>
        <taxon>Bacteria</taxon>
        <taxon>Pseudomonadati</taxon>
        <taxon>Bacteroidota</taxon>
        <taxon>Chitinophagia</taxon>
        <taxon>Chitinophagales</taxon>
        <taxon>Chitinophagaceae</taxon>
        <taxon>Puia</taxon>
    </lineage>
</organism>
<dbReference type="PANTHER" id="PTHR43280">
    <property type="entry name" value="ARAC-FAMILY TRANSCRIPTIONAL REGULATOR"/>
    <property type="match status" value="1"/>
</dbReference>
<dbReference type="PROSITE" id="PS01124">
    <property type="entry name" value="HTH_ARAC_FAMILY_2"/>
    <property type="match status" value="1"/>
</dbReference>
<gene>
    <name evidence="5" type="ORF">GCM10011511_27280</name>
</gene>
<dbReference type="GO" id="GO:0003700">
    <property type="term" value="F:DNA-binding transcription factor activity"/>
    <property type="evidence" value="ECO:0007669"/>
    <property type="project" value="InterPro"/>
</dbReference>
<dbReference type="PANTHER" id="PTHR43280:SF32">
    <property type="entry name" value="TRANSCRIPTIONAL REGULATORY PROTEIN"/>
    <property type="match status" value="1"/>
</dbReference>
<sequence length="122" mass="14199">MTLVERFKTAIKQHLTSPEVADDARSVQYYAGLLLVHPNYLNAVVKKSTGKPAIRHIHQQVIDEAKSLLSQTALSAKEIAYRLAFREPAHFHTFFRKHTQQTPNEYRRYYRATIYREEPATN</sequence>
<keyword evidence="6" id="KW-1185">Reference proteome</keyword>
<evidence type="ECO:0000256" key="1">
    <source>
        <dbReference type="ARBA" id="ARBA00023015"/>
    </source>
</evidence>
<dbReference type="RefSeq" id="WP_188932530.1">
    <property type="nucleotide sequence ID" value="NZ_BMJC01000003.1"/>
</dbReference>
<dbReference type="EMBL" id="BMJC01000003">
    <property type="protein sequence ID" value="GGB02546.1"/>
    <property type="molecule type" value="Genomic_DNA"/>
</dbReference>
<evidence type="ECO:0000313" key="6">
    <source>
        <dbReference type="Proteomes" id="UP000607559"/>
    </source>
</evidence>
<dbReference type="AlphaFoldDB" id="A0A8J2UDJ4"/>
<dbReference type="SUPFAM" id="SSF46689">
    <property type="entry name" value="Homeodomain-like"/>
    <property type="match status" value="1"/>
</dbReference>
<reference evidence="5" key="2">
    <citation type="submission" date="2020-09" db="EMBL/GenBank/DDBJ databases">
        <authorList>
            <person name="Sun Q."/>
            <person name="Zhou Y."/>
        </authorList>
    </citation>
    <scope>NUCLEOTIDE SEQUENCE</scope>
    <source>
        <strain evidence="5">CGMCC 1.15448</strain>
    </source>
</reference>
<name>A0A8J2UDJ4_9BACT</name>
<evidence type="ECO:0000256" key="2">
    <source>
        <dbReference type="ARBA" id="ARBA00023125"/>
    </source>
</evidence>
<comment type="caution">
    <text evidence="5">The sequence shown here is derived from an EMBL/GenBank/DDBJ whole genome shotgun (WGS) entry which is preliminary data.</text>
</comment>
<dbReference type="InterPro" id="IPR018060">
    <property type="entry name" value="HTH_AraC"/>
</dbReference>
<dbReference type="Gene3D" id="1.10.10.60">
    <property type="entry name" value="Homeodomain-like"/>
    <property type="match status" value="1"/>
</dbReference>
<reference evidence="5" key="1">
    <citation type="journal article" date="2014" name="Int. J. Syst. Evol. Microbiol.">
        <title>Complete genome sequence of Corynebacterium casei LMG S-19264T (=DSM 44701T), isolated from a smear-ripened cheese.</title>
        <authorList>
            <consortium name="US DOE Joint Genome Institute (JGI-PGF)"/>
            <person name="Walter F."/>
            <person name="Albersmeier A."/>
            <person name="Kalinowski J."/>
            <person name="Ruckert C."/>
        </authorList>
    </citation>
    <scope>NUCLEOTIDE SEQUENCE</scope>
    <source>
        <strain evidence="5">CGMCC 1.15448</strain>
    </source>
</reference>
<evidence type="ECO:0000259" key="4">
    <source>
        <dbReference type="PROSITE" id="PS01124"/>
    </source>
</evidence>
<protein>
    <recommendedName>
        <fullName evidence="4">HTH araC/xylS-type domain-containing protein</fullName>
    </recommendedName>
</protein>
<dbReference type="InterPro" id="IPR009057">
    <property type="entry name" value="Homeodomain-like_sf"/>
</dbReference>
<evidence type="ECO:0000313" key="5">
    <source>
        <dbReference type="EMBL" id="GGB02546.1"/>
    </source>
</evidence>
<dbReference type="Proteomes" id="UP000607559">
    <property type="component" value="Unassembled WGS sequence"/>
</dbReference>
<dbReference type="Pfam" id="PF12833">
    <property type="entry name" value="HTH_18"/>
    <property type="match status" value="1"/>
</dbReference>
<proteinExistence type="predicted"/>
<feature type="domain" description="HTH araC/xylS-type" evidence="4">
    <location>
        <begin position="5"/>
        <end position="109"/>
    </location>
</feature>
<dbReference type="GO" id="GO:0043565">
    <property type="term" value="F:sequence-specific DNA binding"/>
    <property type="evidence" value="ECO:0007669"/>
    <property type="project" value="InterPro"/>
</dbReference>
<keyword evidence="1" id="KW-0805">Transcription regulation</keyword>
<keyword evidence="2" id="KW-0238">DNA-binding</keyword>
<evidence type="ECO:0000256" key="3">
    <source>
        <dbReference type="ARBA" id="ARBA00023163"/>
    </source>
</evidence>
<accession>A0A8J2UDJ4</accession>
<keyword evidence="3" id="KW-0804">Transcription</keyword>
<dbReference type="SMART" id="SM00342">
    <property type="entry name" value="HTH_ARAC"/>
    <property type="match status" value="1"/>
</dbReference>